<feature type="domain" description="Pyrin" evidence="9">
    <location>
        <begin position="1"/>
        <end position="93"/>
    </location>
</feature>
<comment type="subcellular location">
    <subcellularLocation>
        <location evidence="1">Inflammasome</location>
    </subcellularLocation>
</comment>
<dbReference type="GO" id="GO:1900016">
    <property type="term" value="P:negative regulation of cytokine production involved in inflammatory response"/>
    <property type="evidence" value="ECO:0007669"/>
    <property type="project" value="Ensembl"/>
</dbReference>
<feature type="region of interest" description="Disordered" evidence="7">
    <location>
        <begin position="87"/>
        <end position="121"/>
    </location>
</feature>
<reference evidence="11" key="1">
    <citation type="submission" date="2025-08" db="UniProtKB">
        <authorList>
            <consortium name="RefSeq"/>
        </authorList>
    </citation>
    <scope>IDENTIFICATION</scope>
</reference>
<dbReference type="InterPro" id="IPR004020">
    <property type="entry name" value="DAPIN"/>
</dbReference>
<dbReference type="GO" id="GO:0008385">
    <property type="term" value="C:IkappaB kinase complex"/>
    <property type="evidence" value="ECO:0007669"/>
    <property type="project" value="Ensembl"/>
</dbReference>
<dbReference type="GO" id="GO:0042771">
    <property type="term" value="P:intrinsic apoptotic signaling pathway in response to DNA damage by p53 class mediator"/>
    <property type="evidence" value="ECO:0007669"/>
    <property type="project" value="Ensembl"/>
</dbReference>
<dbReference type="GO" id="GO:0043124">
    <property type="term" value="P:negative regulation of canonical NF-kappaB signal transduction"/>
    <property type="evidence" value="ECO:0007669"/>
    <property type="project" value="Ensembl"/>
</dbReference>
<proteinExistence type="predicted"/>
<dbReference type="GO" id="GO:0090200">
    <property type="term" value="P:positive regulation of release of cytochrome c from mitochondria"/>
    <property type="evidence" value="ECO:0007669"/>
    <property type="project" value="Ensembl"/>
</dbReference>
<dbReference type="GO" id="GO:0070374">
    <property type="term" value="P:positive regulation of ERK1 and ERK2 cascade"/>
    <property type="evidence" value="ECO:0007669"/>
    <property type="project" value="Ensembl"/>
</dbReference>
<keyword evidence="3" id="KW-0399">Innate immunity</keyword>
<dbReference type="CDD" id="cd08321">
    <property type="entry name" value="Pyrin_ASC-like"/>
    <property type="match status" value="1"/>
</dbReference>
<evidence type="ECO:0000313" key="11">
    <source>
        <dbReference type="RefSeq" id="XP_026539257.1"/>
    </source>
</evidence>
<dbReference type="GO" id="GO:0002020">
    <property type="term" value="F:protease binding"/>
    <property type="evidence" value="ECO:0007669"/>
    <property type="project" value="Ensembl"/>
</dbReference>
<dbReference type="GO" id="GO:0005138">
    <property type="term" value="F:interleukin-6 receptor binding"/>
    <property type="evidence" value="ECO:0007669"/>
    <property type="project" value="Ensembl"/>
</dbReference>
<dbReference type="InterPro" id="IPR051249">
    <property type="entry name" value="NLRP_Inflammasome"/>
</dbReference>
<dbReference type="InterPro" id="IPR001315">
    <property type="entry name" value="CARD"/>
</dbReference>
<dbReference type="GO" id="GO:0050870">
    <property type="term" value="P:positive regulation of T cell activation"/>
    <property type="evidence" value="ECO:0007669"/>
    <property type="project" value="Ensembl"/>
</dbReference>
<dbReference type="SUPFAM" id="SSF47986">
    <property type="entry name" value="DEATH domain"/>
    <property type="match status" value="2"/>
</dbReference>
<name>A0A6J1V7K2_9SAUR</name>
<dbReference type="GO" id="GO:0050829">
    <property type="term" value="P:defense response to Gram-negative bacterium"/>
    <property type="evidence" value="ECO:0007669"/>
    <property type="project" value="Ensembl"/>
</dbReference>
<dbReference type="Pfam" id="PF00619">
    <property type="entry name" value="CARD"/>
    <property type="match status" value="1"/>
</dbReference>
<dbReference type="GO" id="GO:0032688">
    <property type="term" value="P:negative regulation of interferon-beta production"/>
    <property type="evidence" value="ECO:0007669"/>
    <property type="project" value="Ensembl"/>
</dbReference>
<dbReference type="GO" id="GO:0005739">
    <property type="term" value="C:mitochondrion"/>
    <property type="evidence" value="ECO:0007669"/>
    <property type="project" value="Ensembl"/>
</dbReference>
<accession>A0A6J1V7K2</accession>
<evidence type="ECO:0000256" key="3">
    <source>
        <dbReference type="ARBA" id="ARBA00022588"/>
    </source>
</evidence>
<dbReference type="GO" id="GO:1901224">
    <property type="term" value="P:positive regulation of non-canonical NF-kappaB signal transduction"/>
    <property type="evidence" value="ECO:0007669"/>
    <property type="project" value="Ensembl"/>
</dbReference>
<dbReference type="PROSITE" id="PS50209">
    <property type="entry name" value="CARD"/>
    <property type="match status" value="1"/>
</dbReference>
<keyword evidence="6" id="KW-1271">Inflammasome</keyword>
<dbReference type="PANTHER" id="PTHR46985:SF2">
    <property type="entry name" value="APOPTOSIS-ASSOCIATED SPECK-LIKE PROTEIN CONTAINING A CARD"/>
    <property type="match status" value="1"/>
</dbReference>
<sequence length="206" mass="23300">MAKSVRSCLSEALENLTDTELEKFKAKLNEFPVKEGFSNIPRGPLQKASALKLSDLLVSYYCQDYAVEVAAKVLSDSNCKPQAQKLLRDTGKDASNSVQEPVPQLSTHSRQAGNQPSSSSHRHFIDQFREQLIQRTATVEQVLDKLLQKSIINEGQYQEICSKETNQAKMRELYKLVPSWNDHCKDQMKNALKDVNPYLVKDLEGK</sequence>
<evidence type="ECO:0000256" key="2">
    <source>
        <dbReference type="ARBA" id="ARBA00022490"/>
    </source>
</evidence>
<dbReference type="GO" id="GO:0045087">
    <property type="term" value="P:innate immune response"/>
    <property type="evidence" value="ECO:0007669"/>
    <property type="project" value="UniProtKB-KW"/>
</dbReference>
<dbReference type="GO" id="GO:0032755">
    <property type="term" value="P:positive regulation of interleukin-6 production"/>
    <property type="evidence" value="ECO:0007669"/>
    <property type="project" value="Ensembl"/>
</dbReference>
<dbReference type="GO" id="GO:0000139">
    <property type="term" value="C:Golgi membrane"/>
    <property type="evidence" value="ECO:0007669"/>
    <property type="project" value="Ensembl"/>
</dbReference>
<dbReference type="PANTHER" id="PTHR46985">
    <property type="entry name" value="NACHT, LRR AND PYD DOMAINS-CONTAINING PROTEIN 1"/>
    <property type="match status" value="1"/>
</dbReference>
<keyword evidence="2" id="KW-0963">Cytoplasm</keyword>
<dbReference type="PROSITE" id="PS50824">
    <property type="entry name" value="DAPIN"/>
    <property type="match status" value="1"/>
</dbReference>
<evidence type="ECO:0000256" key="1">
    <source>
        <dbReference type="ARBA" id="ARBA00004110"/>
    </source>
</evidence>
<dbReference type="SMART" id="SM01289">
    <property type="entry name" value="PYRIN"/>
    <property type="match status" value="1"/>
</dbReference>
<dbReference type="GO" id="GO:0032090">
    <property type="term" value="F:Pyrin domain binding"/>
    <property type="evidence" value="ECO:0007669"/>
    <property type="project" value="Ensembl"/>
</dbReference>
<dbReference type="GO" id="GO:0005730">
    <property type="term" value="C:nucleolus"/>
    <property type="evidence" value="ECO:0007669"/>
    <property type="project" value="Ensembl"/>
</dbReference>
<keyword evidence="4" id="KW-0391">Immunity</keyword>
<dbReference type="InterPro" id="IPR033516">
    <property type="entry name" value="CARD8/ASC/NALP1_CARD"/>
</dbReference>
<dbReference type="GO" id="GO:0046330">
    <property type="term" value="P:positive regulation of JNK cascade"/>
    <property type="evidence" value="ECO:0007669"/>
    <property type="project" value="Ensembl"/>
</dbReference>
<dbReference type="GO" id="GO:0032757">
    <property type="term" value="P:positive regulation of interleukin-8 production"/>
    <property type="evidence" value="ECO:0007669"/>
    <property type="project" value="Ensembl"/>
</dbReference>
<dbReference type="GO" id="GO:2001242">
    <property type="term" value="P:regulation of intrinsic apoptotic signaling pathway"/>
    <property type="evidence" value="ECO:0007669"/>
    <property type="project" value="Ensembl"/>
</dbReference>
<feature type="domain" description="CARD" evidence="8">
    <location>
        <begin position="117"/>
        <end position="206"/>
    </location>
</feature>
<feature type="compositionally biased region" description="Polar residues" evidence="7">
    <location>
        <begin position="93"/>
        <end position="119"/>
    </location>
</feature>
<dbReference type="GO" id="GO:0044546">
    <property type="term" value="P:NLRP3 inflammasome complex assembly"/>
    <property type="evidence" value="ECO:0007669"/>
    <property type="project" value="Ensembl"/>
</dbReference>
<keyword evidence="10" id="KW-1185">Reference proteome</keyword>
<dbReference type="GO" id="GO:0033209">
    <property type="term" value="P:tumor necrosis factor-mediated signaling pathway"/>
    <property type="evidence" value="ECO:0007669"/>
    <property type="project" value="Ensembl"/>
</dbReference>
<gene>
    <name evidence="11" type="primary">PYCARD</name>
</gene>
<dbReference type="KEGG" id="nss:113422486"/>
<dbReference type="Proteomes" id="UP000504612">
    <property type="component" value="Unplaced"/>
</dbReference>
<dbReference type="GO" id="GO:0051607">
    <property type="term" value="P:defense response to virus"/>
    <property type="evidence" value="ECO:0007669"/>
    <property type="project" value="Ensembl"/>
</dbReference>
<dbReference type="Gene3D" id="1.10.533.10">
    <property type="entry name" value="Death Domain, Fas"/>
    <property type="match status" value="2"/>
</dbReference>
<dbReference type="GO" id="GO:0071222">
    <property type="term" value="P:cellular response to lipopolysaccharide"/>
    <property type="evidence" value="ECO:0007669"/>
    <property type="project" value="Ensembl"/>
</dbReference>
<dbReference type="GO" id="GO:0043123">
    <property type="term" value="P:positive regulation of canonical NF-kappaB signal transduction"/>
    <property type="evidence" value="ECO:0007669"/>
    <property type="project" value="Ensembl"/>
</dbReference>
<dbReference type="GO" id="GO:0002821">
    <property type="term" value="P:positive regulation of adaptive immune response"/>
    <property type="evidence" value="ECO:0007669"/>
    <property type="project" value="Ensembl"/>
</dbReference>
<protein>
    <submittedName>
        <fullName evidence="11">Apoptosis-associated speck-like protein containing a CARD isoform X1</fullName>
    </submittedName>
</protein>
<evidence type="ECO:0000259" key="9">
    <source>
        <dbReference type="PROSITE" id="PS50824"/>
    </source>
</evidence>
<dbReference type="GO" id="GO:0050729">
    <property type="term" value="P:positive regulation of inflammatory response"/>
    <property type="evidence" value="ECO:0007669"/>
    <property type="project" value="Ensembl"/>
</dbReference>
<dbReference type="GO" id="GO:0032760">
    <property type="term" value="P:positive regulation of tumor necrosis factor production"/>
    <property type="evidence" value="ECO:0007669"/>
    <property type="project" value="Ensembl"/>
</dbReference>
<organism evidence="10 11">
    <name type="scientific">Notechis scutatus</name>
    <name type="common">mainland tiger snake</name>
    <dbReference type="NCBI Taxonomy" id="8663"/>
    <lineage>
        <taxon>Eukaryota</taxon>
        <taxon>Metazoa</taxon>
        <taxon>Chordata</taxon>
        <taxon>Craniata</taxon>
        <taxon>Vertebrata</taxon>
        <taxon>Euteleostomi</taxon>
        <taxon>Lepidosauria</taxon>
        <taxon>Squamata</taxon>
        <taxon>Bifurcata</taxon>
        <taxon>Unidentata</taxon>
        <taxon>Episquamata</taxon>
        <taxon>Toxicofera</taxon>
        <taxon>Serpentes</taxon>
        <taxon>Colubroidea</taxon>
        <taxon>Elapidae</taxon>
        <taxon>Hydrophiinae</taxon>
        <taxon>Notechis</taxon>
    </lineage>
</organism>
<evidence type="ECO:0000256" key="6">
    <source>
        <dbReference type="ARBA" id="ARBA00023233"/>
    </source>
</evidence>
<dbReference type="GO" id="GO:0051260">
    <property type="term" value="P:protein homooligomerization"/>
    <property type="evidence" value="ECO:0007669"/>
    <property type="project" value="Ensembl"/>
</dbReference>
<evidence type="ECO:0000313" key="10">
    <source>
        <dbReference type="Proteomes" id="UP000504612"/>
    </source>
</evidence>
<dbReference type="GO" id="GO:0010803">
    <property type="term" value="P:regulation of tumor necrosis factor-mediated signaling pathway"/>
    <property type="evidence" value="ECO:0007669"/>
    <property type="project" value="Ensembl"/>
</dbReference>
<evidence type="ECO:0000256" key="5">
    <source>
        <dbReference type="ARBA" id="ARBA00023198"/>
    </source>
</evidence>
<dbReference type="GO" id="GO:0032733">
    <property type="term" value="P:positive regulation of interleukin-10 production"/>
    <property type="evidence" value="ECO:0007669"/>
    <property type="project" value="Ensembl"/>
</dbReference>
<dbReference type="GO" id="GO:0071347">
    <property type="term" value="P:cellular response to interleukin-1"/>
    <property type="evidence" value="ECO:0007669"/>
    <property type="project" value="Ensembl"/>
</dbReference>
<dbReference type="GO" id="GO:2001238">
    <property type="term" value="P:positive regulation of extrinsic apoptotic signaling pathway"/>
    <property type="evidence" value="ECO:0007669"/>
    <property type="project" value="Ensembl"/>
</dbReference>
<dbReference type="RefSeq" id="XP_026539257.1">
    <property type="nucleotide sequence ID" value="XM_026683472.1"/>
</dbReference>
<dbReference type="FunFam" id="1.10.533.10:FF:000013">
    <property type="entry name" value="Apoptosis-associated speck-like protein containing a CARD"/>
    <property type="match status" value="1"/>
</dbReference>
<dbReference type="GO" id="GO:0005523">
    <property type="term" value="F:tropomyosin binding"/>
    <property type="evidence" value="ECO:0007669"/>
    <property type="project" value="Ensembl"/>
</dbReference>
<evidence type="ECO:0000259" key="8">
    <source>
        <dbReference type="PROSITE" id="PS50209"/>
    </source>
</evidence>
<dbReference type="GeneID" id="113422486"/>
<dbReference type="GO" id="GO:0042803">
    <property type="term" value="F:protein homodimerization activity"/>
    <property type="evidence" value="ECO:0007669"/>
    <property type="project" value="Ensembl"/>
</dbReference>
<dbReference type="CDD" id="cd08330">
    <property type="entry name" value="CARD_ASC_NALP1"/>
    <property type="match status" value="1"/>
</dbReference>
<dbReference type="GO" id="GO:0140738">
    <property type="term" value="C:NLRP6 inflammasome complex"/>
    <property type="evidence" value="ECO:0007669"/>
    <property type="project" value="Ensembl"/>
</dbReference>
<evidence type="ECO:0000256" key="4">
    <source>
        <dbReference type="ARBA" id="ARBA00022859"/>
    </source>
</evidence>
<dbReference type="GO" id="GO:0001773">
    <property type="term" value="P:myeloid dendritic cell activation"/>
    <property type="evidence" value="ECO:0007669"/>
    <property type="project" value="Ensembl"/>
</dbReference>
<dbReference type="GO" id="GO:0072559">
    <property type="term" value="C:NLRP3 inflammasome complex"/>
    <property type="evidence" value="ECO:0007669"/>
    <property type="project" value="Ensembl"/>
</dbReference>
<dbReference type="AlphaFoldDB" id="A0A6J1V7K2"/>
<keyword evidence="5" id="KW-0395">Inflammatory response</keyword>
<dbReference type="CTD" id="29108"/>
<dbReference type="GO" id="GO:0072558">
    <property type="term" value="C:NLRP1 inflammasome complex"/>
    <property type="evidence" value="ECO:0007669"/>
    <property type="project" value="Ensembl"/>
</dbReference>
<dbReference type="GO" id="GO:0017024">
    <property type="term" value="F:myosin I binding"/>
    <property type="evidence" value="ECO:0007669"/>
    <property type="project" value="Ensembl"/>
</dbReference>
<dbReference type="Pfam" id="PF02758">
    <property type="entry name" value="PYRIN"/>
    <property type="match status" value="1"/>
</dbReference>
<dbReference type="GO" id="GO:0097169">
    <property type="term" value="C:AIM2 inflammasome complex"/>
    <property type="evidence" value="ECO:0007669"/>
    <property type="project" value="Ensembl"/>
</dbReference>
<dbReference type="InterPro" id="IPR011029">
    <property type="entry name" value="DEATH-like_dom_sf"/>
</dbReference>
<dbReference type="GO" id="GO:0005654">
    <property type="term" value="C:nucleoplasm"/>
    <property type="evidence" value="ECO:0007669"/>
    <property type="project" value="Ensembl"/>
</dbReference>
<dbReference type="GO" id="GO:0032722">
    <property type="term" value="P:positive regulation of chemokine production"/>
    <property type="evidence" value="ECO:0007669"/>
    <property type="project" value="Ensembl"/>
</dbReference>
<dbReference type="GO" id="GO:0032731">
    <property type="term" value="P:positive regulation of interleukin-1 beta production"/>
    <property type="evidence" value="ECO:0007669"/>
    <property type="project" value="Ensembl"/>
</dbReference>
<evidence type="ECO:0000256" key="7">
    <source>
        <dbReference type="SAM" id="MobiDB-lite"/>
    </source>
</evidence>
<dbReference type="GO" id="GO:0070700">
    <property type="term" value="F:BMP receptor binding"/>
    <property type="evidence" value="ECO:0007669"/>
    <property type="project" value="Ensembl"/>
</dbReference>